<dbReference type="Proteomes" id="UP000681720">
    <property type="component" value="Unassembled WGS sequence"/>
</dbReference>
<protein>
    <submittedName>
        <fullName evidence="1">Uncharacterized protein</fullName>
    </submittedName>
</protein>
<accession>A0A8S3FHN3</accession>
<gene>
    <name evidence="1" type="ORF">GIL414_LOCUS63620</name>
</gene>
<proteinExistence type="predicted"/>
<dbReference type="AlphaFoldDB" id="A0A8S3FHN3"/>
<sequence>MEPIKWMYGSLPCIIRFKSLPIDDKFNSNIHLVRGADDAIQSQ</sequence>
<feature type="non-terminal residue" evidence="1">
    <location>
        <position position="43"/>
    </location>
</feature>
<dbReference type="EMBL" id="CAJOBJ010265719">
    <property type="protein sequence ID" value="CAF5122676.1"/>
    <property type="molecule type" value="Genomic_DNA"/>
</dbReference>
<evidence type="ECO:0000313" key="2">
    <source>
        <dbReference type="Proteomes" id="UP000681720"/>
    </source>
</evidence>
<reference evidence="1" key="1">
    <citation type="submission" date="2021-02" db="EMBL/GenBank/DDBJ databases">
        <authorList>
            <person name="Nowell W R."/>
        </authorList>
    </citation>
    <scope>NUCLEOTIDE SEQUENCE</scope>
</reference>
<organism evidence="1 2">
    <name type="scientific">Rotaria magnacalcarata</name>
    <dbReference type="NCBI Taxonomy" id="392030"/>
    <lineage>
        <taxon>Eukaryota</taxon>
        <taxon>Metazoa</taxon>
        <taxon>Spiralia</taxon>
        <taxon>Gnathifera</taxon>
        <taxon>Rotifera</taxon>
        <taxon>Eurotatoria</taxon>
        <taxon>Bdelloidea</taxon>
        <taxon>Philodinida</taxon>
        <taxon>Philodinidae</taxon>
        <taxon>Rotaria</taxon>
    </lineage>
</organism>
<name>A0A8S3FHN3_9BILA</name>
<evidence type="ECO:0000313" key="1">
    <source>
        <dbReference type="EMBL" id="CAF5122676.1"/>
    </source>
</evidence>
<comment type="caution">
    <text evidence="1">The sequence shown here is derived from an EMBL/GenBank/DDBJ whole genome shotgun (WGS) entry which is preliminary data.</text>
</comment>